<gene>
    <name evidence="1" type="ORF">LNP07_05035</name>
</gene>
<evidence type="ECO:0000313" key="1">
    <source>
        <dbReference type="EMBL" id="MCK8624878.1"/>
    </source>
</evidence>
<protein>
    <submittedName>
        <fullName evidence="1">Uncharacterized protein</fullName>
    </submittedName>
</protein>
<dbReference type="RefSeq" id="WP_220728717.1">
    <property type="nucleotide sequence ID" value="NZ_BPLL01000024.1"/>
</dbReference>
<keyword evidence="2" id="KW-1185">Reference proteome</keyword>
<dbReference type="EMBL" id="JAJIAO010000004">
    <property type="protein sequence ID" value="MCK8624878.1"/>
    <property type="molecule type" value="Genomic_DNA"/>
</dbReference>
<organism evidence="1 2">
    <name type="scientific">Apilactobacillus xinyiensis</name>
    <dbReference type="NCBI Taxonomy" id="2841032"/>
    <lineage>
        <taxon>Bacteria</taxon>
        <taxon>Bacillati</taxon>
        <taxon>Bacillota</taxon>
        <taxon>Bacilli</taxon>
        <taxon>Lactobacillales</taxon>
        <taxon>Lactobacillaceae</taxon>
        <taxon>Apilactobacillus</taxon>
    </lineage>
</organism>
<sequence>MKNIKMDQYNFKYQDDIMCVYDNEKQKIAFISKYYDLLLLVEKIDGHLNFQPELSVNIVEDNQSSYIITTSD</sequence>
<name>A0ABT0I2C4_9LACO</name>
<dbReference type="Proteomes" id="UP001522905">
    <property type="component" value="Unassembled WGS sequence"/>
</dbReference>
<comment type="caution">
    <text evidence="1">The sequence shown here is derived from an EMBL/GenBank/DDBJ whole genome shotgun (WGS) entry which is preliminary data.</text>
</comment>
<proteinExistence type="predicted"/>
<reference evidence="1 2" key="1">
    <citation type="submission" date="2021-11" db="EMBL/GenBank/DDBJ databases">
        <title>Comparative genomics of bee honey and flower isolates.</title>
        <authorList>
            <person name="Bechtner J.D."/>
            <person name="Gallus M.K."/>
            <person name="Ehrmann M."/>
        </authorList>
    </citation>
    <scope>NUCLEOTIDE SEQUENCE [LARGE SCALE GENOMIC DNA]</scope>
    <source>
        <strain evidence="1 2">M161</strain>
    </source>
</reference>
<accession>A0ABT0I2C4</accession>
<evidence type="ECO:0000313" key="2">
    <source>
        <dbReference type="Proteomes" id="UP001522905"/>
    </source>
</evidence>